<dbReference type="Gene3D" id="1.20.1250.20">
    <property type="entry name" value="MFS general substrate transporter like domains"/>
    <property type="match status" value="1"/>
</dbReference>
<dbReference type="GO" id="GO:0008643">
    <property type="term" value="P:carbohydrate transport"/>
    <property type="evidence" value="ECO:0007669"/>
    <property type="project" value="InterPro"/>
</dbReference>
<dbReference type="OrthoDB" id="1730117at2759"/>
<evidence type="ECO:0000313" key="4">
    <source>
        <dbReference type="Proteomes" id="UP000728185"/>
    </source>
</evidence>
<reference evidence="3" key="1">
    <citation type="submission" date="2019-05" db="EMBL/GenBank/DDBJ databases">
        <title>Annotation for the trematode Fasciolopsis buski.</title>
        <authorList>
            <person name="Choi Y.-J."/>
        </authorList>
    </citation>
    <scope>NUCLEOTIDE SEQUENCE</scope>
    <source>
        <strain evidence="3">HT</strain>
        <tissue evidence="3">Whole worm</tissue>
    </source>
</reference>
<keyword evidence="2" id="KW-0472">Membrane</keyword>
<feature type="transmembrane region" description="Helical" evidence="2">
    <location>
        <begin position="365"/>
        <end position="391"/>
    </location>
</feature>
<protein>
    <submittedName>
        <fullName evidence="3">Putative MFS-type transporter C19orf28</fullName>
    </submittedName>
</protein>
<accession>A0A8E0RJI6</accession>
<comment type="similarity">
    <text evidence="1">Belongs to the major facilitator superfamily.</text>
</comment>
<dbReference type="AlphaFoldDB" id="A0A8E0RJI6"/>
<sequence>MKWITKLAYATGQTQKDLVAAVLNIYVIIYFEKCLQIPSAEVGSLLLFGQIVNAISTPLIGYLSDRSVSTNGRIRNRNSKFVQHLTRGTYFEADFRMRSRKSWHFYGSILMTIAFPCIFGQPKHFAWLPMWAKFIINGTLLMLVQVGWAAVQIAHLTMLNCLTNDQNERVLLVSLRYFFSSVGDISTFVLSYLLLQGERSSTTMNKSTKTKWSIDTINQTFVQNVSQTITGAPSTNTWLNATTGTTIRASVADSITINDMPLFRNIALLLTAYGLIFVIAFQCGVPEQQNPLEPENTDKSDVDLSTDDMIRSVPQFIKSLDELHSIASQLPEIGRTRQNSYVDSLGIKSDSIEFVWFNWFRLSRFWVVCFIFTTIRLSVTLANVSIINTAIRFAI</sequence>
<evidence type="ECO:0000313" key="3">
    <source>
        <dbReference type="EMBL" id="KAA0184546.1"/>
    </source>
</evidence>
<dbReference type="EMBL" id="LUCM01011042">
    <property type="protein sequence ID" value="KAA0184546.1"/>
    <property type="molecule type" value="Genomic_DNA"/>
</dbReference>
<dbReference type="InterPro" id="IPR036259">
    <property type="entry name" value="MFS_trans_sf"/>
</dbReference>
<keyword evidence="2" id="KW-0812">Transmembrane</keyword>
<dbReference type="GO" id="GO:0005886">
    <property type="term" value="C:plasma membrane"/>
    <property type="evidence" value="ECO:0007669"/>
    <property type="project" value="TreeGrafter"/>
</dbReference>
<proteinExistence type="inferred from homology"/>
<name>A0A8E0RJI6_9TREM</name>
<feature type="transmembrane region" description="Helical" evidence="2">
    <location>
        <begin position="134"/>
        <end position="155"/>
    </location>
</feature>
<evidence type="ECO:0000256" key="1">
    <source>
        <dbReference type="ARBA" id="ARBA00008335"/>
    </source>
</evidence>
<comment type="caution">
    <text evidence="3">The sequence shown here is derived from an EMBL/GenBank/DDBJ whole genome shotgun (WGS) entry which is preliminary data.</text>
</comment>
<keyword evidence="4" id="KW-1185">Reference proteome</keyword>
<dbReference type="Proteomes" id="UP000728185">
    <property type="component" value="Unassembled WGS sequence"/>
</dbReference>
<feature type="transmembrane region" description="Helical" evidence="2">
    <location>
        <begin position="262"/>
        <end position="281"/>
    </location>
</feature>
<dbReference type="SUPFAM" id="SSF103473">
    <property type="entry name" value="MFS general substrate transporter"/>
    <property type="match status" value="1"/>
</dbReference>
<dbReference type="PANTHER" id="PTHR11328">
    <property type="entry name" value="MAJOR FACILITATOR SUPERFAMILY DOMAIN-CONTAINING PROTEIN"/>
    <property type="match status" value="1"/>
</dbReference>
<keyword evidence="2" id="KW-1133">Transmembrane helix</keyword>
<dbReference type="Pfam" id="PF13347">
    <property type="entry name" value="MFS_2"/>
    <property type="match status" value="1"/>
</dbReference>
<organism evidence="3 4">
    <name type="scientific">Fasciolopsis buskii</name>
    <dbReference type="NCBI Taxonomy" id="27845"/>
    <lineage>
        <taxon>Eukaryota</taxon>
        <taxon>Metazoa</taxon>
        <taxon>Spiralia</taxon>
        <taxon>Lophotrochozoa</taxon>
        <taxon>Platyhelminthes</taxon>
        <taxon>Trematoda</taxon>
        <taxon>Digenea</taxon>
        <taxon>Plagiorchiida</taxon>
        <taxon>Echinostomata</taxon>
        <taxon>Echinostomatoidea</taxon>
        <taxon>Fasciolidae</taxon>
        <taxon>Fasciolopsis</taxon>
    </lineage>
</organism>
<gene>
    <name evidence="3" type="ORF">FBUS_10812</name>
</gene>
<evidence type="ECO:0000256" key="2">
    <source>
        <dbReference type="SAM" id="Phobius"/>
    </source>
</evidence>
<feature type="transmembrane region" description="Helical" evidence="2">
    <location>
        <begin position="103"/>
        <end position="122"/>
    </location>
</feature>
<dbReference type="PANTHER" id="PTHR11328:SF28">
    <property type="entry name" value="MAJOR FACILITATOR SUPERFAMILY DOMAIN-CONTAINING PROTEIN 12"/>
    <property type="match status" value="1"/>
</dbReference>
<dbReference type="InterPro" id="IPR039672">
    <property type="entry name" value="MFS_2"/>
</dbReference>
<dbReference type="GO" id="GO:0015293">
    <property type="term" value="F:symporter activity"/>
    <property type="evidence" value="ECO:0007669"/>
    <property type="project" value="InterPro"/>
</dbReference>